<evidence type="ECO:0000256" key="5">
    <source>
        <dbReference type="ARBA" id="ARBA00049880"/>
    </source>
</evidence>
<comment type="catalytic activity">
    <reaction evidence="5">
        <text>glycyl-tRNA(Gly) + acetyl-CoA = N-acetylglycyl-tRNA(Gly) + CoA + H(+)</text>
        <dbReference type="Rhea" id="RHEA:81867"/>
        <dbReference type="Rhea" id="RHEA-COMP:9683"/>
        <dbReference type="Rhea" id="RHEA-COMP:19766"/>
        <dbReference type="ChEBI" id="CHEBI:15378"/>
        <dbReference type="ChEBI" id="CHEBI:57287"/>
        <dbReference type="ChEBI" id="CHEBI:57288"/>
        <dbReference type="ChEBI" id="CHEBI:78522"/>
        <dbReference type="ChEBI" id="CHEBI:232036"/>
    </reaction>
</comment>
<evidence type="ECO:0000313" key="7">
    <source>
        <dbReference type="EMBL" id="MBJ7608097.1"/>
    </source>
</evidence>
<keyword evidence="3" id="KW-0808">Transferase</keyword>
<dbReference type="Pfam" id="PF13508">
    <property type="entry name" value="Acetyltransf_7"/>
    <property type="match status" value="1"/>
</dbReference>
<dbReference type="GO" id="GO:0016747">
    <property type="term" value="F:acyltransferase activity, transferring groups other than amino-acyl groups"/>
    <property type="evidence" value="ECO:0007669"/>
    <property type="project" value="InterPro"/>
</dbReference>
<evidence type="ECO:0000259" key="6">
    <source>
        <dbReference type="PROSITE" id="PS51186"/>
    </source>
</evidence>
<dbReference type="PROSITE" id="PS51186">
    <property type="entry name" value="GNAT"/>
    <property type="match status" value="1"/>
</dbReference>
<dbReference type="Proteomes" id="UP000614410">
    <property type="component" value="Unassembled WGS sequence"/>
</dbReference>
<evidence type="ECO:0000256" key="4">
    <source>
        <dbReference type="ARBA" id="ARBA00023315"/>
    </source>
</evidence>
<keyword evidence="2" id="KW-1277">Toxin-antitoxin system</keyword>
<name>A0A934KHX5_9BACT</name>
<keyword evidence="4" id="KW-0012">Acyltransferase</keyword>
<dbReference type="AlphaFoldDB" id="A0A934KHX5"/>
<dbReference type="PANTHER" id="PTHR36449">
    <property type="entry name" value="ACETYLTRANSFERASE-RELATED"/>
    <property type="match status" value="1"/>
</dbReference>
<evidence type="ECO:0000256" key="3">
    <source>
        <dbReference type="ARBA" id="ARBA00022679"/>
    </source>
</evidence>
<dbReference type="InterPro" id="IPR000182">
    <property type="entry name" value="GNAT_dom"/>
</dbReference>
<gene>
    <name evidence="7" type="ORF">JF887_01525</name>
</gene>
<reference evidence="7 8" key="1">
    <citation type="submission" date="2020-10" db="EMBL/GenBank/DDBJ databases">
        <title>Ca. Dormibacterota MAGs.</title>
        <authorList>
            <person name="Montgomery K."/>
        </authorList>
    </citation>
    <scope>NUCLEOTIDE SEQUENCE [LARGE SCALE GENOMIC DNA]</scope>
    <source>
        <strain evidence="7">Mitchell_Peninsula_5</strain>
    </source>
</reference>
<dbReference type="EMBL" id="JAEKNN010000008">
    <property type="protein sequence ID" value="MBJ7608097.1"/>
    <property type="molecule type" value="Genomic_DNA"/>
</dbReference>
<dbReference type="PANTHER" id="PTHR36449:SF1">
    <property type="entry name" value="ACETYLTRANSFERASE"/>
    <property type="match status" value="1"/>
</dbReference>
<keyword evidence="1" id="KW-0678">Repressor</keyword>
<dbReference type="SUPFAM" id="SSF55729">
    <property type="entry name" value="Acyl-CoA N-acyltransferases (Nat)"/>
    <property type="match status" value="1"/>
</dbReference>
<accession>A0A934KHX5</accession>
<proteinExistence type="predicted"/>
<sequence length="161" mass="17817">MTYSSPEVLSRAHVLDGFDCGTPALNDWLVRRAIANQTTGTSRTWVVTEEADRRGVAYYASSTASVLRGAASKRMQRNQPEELPAILLARLAVDLGHRRRGLGAVLLRHFMLKSIEVAATVGVRLLLVHAKDAGARGFYERYGFTESPMDSLTLMMLLPRE</sequence>
<evidence type="ECO:0000313" key="8">
    <source>
        <dbReference type="Proteomes" id="UP000614410"/>
    </source>
</evidence>
<organism evidence="7 8">
    <name type="scientific">Candidatus Amunia macphersoniae</name>
    <dbReference type="NCBI Taxonomy" id="3127014"/>
    <lineage>
        <taxon>Bacteria</taxon>
        <taxon>Bacillati</taxon>
        <taxon>Candidatus Dormiibacterota</taxon>
        <taxon>Candidatus Dormibacteria</taxon>
        <taxon>Candidatus Aeolococcales</taxon>
        <taxon>Candidatus Aeolococcaceae</taxon>
        <taxon>Candidatus Amunia</taxon>
    </lineage>
</organism>
<feature type="domain" description="N-acetyltransferase" evidence="6">
    <location>
        <begin position="12"/>
        <end position="161"/>
    </location>
</feature>
<dbReference type="InterPro" id="IPR016181">
    <property type="entry name" value="Acyl_CoA_acyltransferase"/>
</dbReference>
<evidence type="ECO:0000256" key="2">
    <source>
        <dbReference type="ARBA" id="ARBA00022649"/>
    </source>
</evidence>
<evidence type="ECO:0000256" key="1">
    <source>
        <dbReference type="ARBA" id="ARBA00022491"/>
    </source>
</evidence>
<dbReference type="Gene3D" id="3.40.630.30">
    <property type="match status" value="1"/>
</dbReference>
<protein>
    <submittedName>
        <fullName evidence="7">GNAT family N-acetyltransferase</fullName>
    </submittedName>
</protein>
<comment type="caution">
    <text evidence="7">The sequence shown here is derived from an EMBL/GenBank/DDBJ whole genome shotgun (WGS) entry which is preliminary data.</text>
</comment>